<evidence type="ECO:0008006" key="4">
    <source>
        <dbReference type="Google" id="ProtNLM"/>
    </source>
</evidence>
<evidence type="ECO:0000256" key="1">
    <source>
        <dbReference type="SAM" id="SignalP"/>
    </source>
</evidence>
<keyword evidence="1" id="KW-0732">Signal</keyword>
<evidence type="ECO:0000313" key="3">
    <source>
        <dbReference type="Proteomes" id="UP000269689"/>
    </source>
</evidence>
<dbReference type="RefSeq" id="WP_123793880.1">
    <property type="nucleotide sequence ID" value="NZ_RKQK01000004.1"/>
</dbReference>
<gene>
    <name evidence="2" type="ORF">EDD53_2642</name>
</gene>
<comment type="caution">
    <text evidence="2">The sequence shown here is derived from an EMBL/GenBank/DDBJ whole genome shotgun (WGS) entry which is preliminary data.</text>
</comment>
<dbReference type="Proteomes" id="UP000269689">
    <property type="component" value="Unassembled WGS sequence"/>
</dbReference>
<organism evidence="2 3">
    <name type="scientific">Pacificibacter maritimus</name>
    <dbReference type="NCBI Taxonomy" id="762213"/>
    <lineage>
        <taxon>Bacteria</taxon>
        <taxon>Pseudomonadati</taxon>
        <taxon>Pseudomonadota</taxon>
        <taxon>Alphaproteobacteria</taxon>
        <taxon>Rhodobacterales</taxon>
        <taxon>Roseobacteraceae</taxon>
        <taxon>Pacificibacter</taxon>
    </lineage>
</organism>
<dbReference type="OrthoDB" id="7874348at2"/>
<evidence type="ECO:0000313" key="2">
    <source>
        <dbReference type="EMBL" id="RPE64877.1"/>
    </source>
</evidence>
<name>A0A3N4UID0_9RHOB</name>
<proteinExistence type="predicted"/>
<keyword evidence="3" id="KW-1185">Reference proteome</keyword>
<dbReference type="AlphaFoldDB" id="A0A3N4UID0"/>
<feature type="signal peptide" evidence="1">
    <location>
        <begin position="1"/>
        <end position="19"/>
    </location>
</feature>
<sequence>MLRVFVVLSLLLSSAPAVSQSLERVSSVEGFVETVEGRELTRLGIKLTVSPSGDIRGHAFGKPVVGTWRWQDGYFCRDLYFGDENLGPNCQLVSAHKDTIRFTSDRGAGQSAGFKLR</sequence>
<reference evidence="2 3" key="1">
    <citation type="submission" date="2018-11" db="EMBL/GenBank/DDBJ databases">
        <title>Genomic Encyclopedia of Type Strains, Phase IV (KMG-IV): sequencing the most valuable type-strain genomes for metagenomic binning, comparative biology and taxonomic classification.</title>
        <authorList>
            <person name="Goeker M."/>
        </authorList>
    </citation>
    <scope>NUCLEOTIDE SEQUENCE [LARGE SCALE GENOMIC DNA]</scope>
    <source>
        <strain evidence="2 3">DSM 104731</strain>
    </source>
</reference>
<dbReference type="EMBL" id="RKQK01000004">
    <property type="protein sequence ID" value="RPE64877.1"/>
    <property type="molecule type" value="Genomic_DNA"/>
</dbReference>
<feature type="chain" id="PRO_5018215177" description="Dihydrodipicolinate reductase" evidence="1">
    <location>
        <begin position="20"/>
        <end position="117"/>
    </location>
</feature>
<accession>A0A3N4UID0</accession>
<protein>
    <recommendedName>
        <fullName evidence="4">Dihydrodipicolinate reductase</fullName>
    </recommendedName>
</protein>